<keyword evidence="5 10" id="KW-1133">Transmembrane helix</keyword>
<dbReference type="EMBL" id="FZQP02003667">
    <property type="protein sequence ID" value="VVC98624.1"/>
    <property type="molecule type" value="Genomic_DNA"/>
</dbReference>
<dbReference type="InterPro" id="IPR046338">
    <property type="entry name" value="GAIN_dom_sf"/>
</dbReference>
<dbReference type="InterPro" id="IPR017981">
    <property type="entry name" value="GPCR_2-like_7TM"/>
</dbReference>
<dbReference type="PANTHER" id="PTHR12011">
    <property type="entry name" value="ADHESION G-PROTEIN COUPLED RECEPTOR"/>
    <property type="match status" value="1"/>
</dbReference>
<dbReference type="GO" id="GO:0007166">
    <property type="term" value="P:cell surface receptor signaling pathway"/>
    <property type="evidence" value="ECO:0007669"/>
    <property type="project" value="InterPro"/>
</dbReference>
<evidence type="ECO:0000256" key="1">
    <source>
        <dbReference type="ARBA" id="ARBA00004141"/>
    </source>
</evidence>
<evidence type="ECO:0000256" key="2">
    <source>
        <dbReference type="ARBA" id="ARBA00011834"/>
    </source>
</evidence>
<feature type="transmembrane region" description="Helical" evidence="10">
    <location>
        <begin position="965"/>
        <end position="988"/>
    </location>
</feature>
<feature type="domain" description="G-protein coupled receptors family 2 profile 2" evidence="13">
    <location>
        <begin position="811"/>
        <end position="1058"/>
    </location>
</feature>
<dbReference type="GO" id="GO:0004930">
    <property type="term" value="F:G protein-coupled receptor activity"/>
    <property type="evidence" value="ECO:0007669"/>
    <property type="project" value="InterPro"/>
</dbReference>
<evidence type="ECO:0000256" key="11">
    <source>
        <dbReference type="SAM" id="SignalP"/>
    </source>
</evidence>
<feature type="compositionally biased region" description="Polar residues" evidence="9">
    <location>
        <begin position="1082"/>
        <end position="1112"/>
    </location>
</feature>
<dbReference type="InterPro" id="IPR000832">
    <property type="entry name" value="GPCR_2_secretin-like"/>
</dbReference>
<feature type="region of interest" description="Disordered" evidence="9">
    <location>
        <begin position="1082"/>
        <end position="1118"/>
    </location>
</feature>
<reference evidence="14 15" key="1">
    <citation type="submission" date="2017-07" db="EMBL/GenBank/DDBJ databases">
        <authorList>
            <person name="Talla V."/>
            <person name="Backstrom N."/>
        </authorList>
    </citation>
    <scope>NUCLEOTIDE SEQUENCE [LARGE SCALE GENOMIC DNA]</scope>
</reference>
<dbReference type="GO" id="GO:0005886">
    <property type="term" value="C:plasma membrane"/>
    <property type="evidence" value="ECO:0007669"/>
    <property type="project" value="TreeGrafter"/>
</dbReference>
<protein>
    <recommendedName>
        <fullName evidence="3">Latrophilin Cirl</fullName>
    </recommendedName>
</protein>
<feature type="compositionally biased region" description="Low complexity" evidence="9">
    <location>
        <begin position="544"/>
        <end position="558"/>
    </location>
</feature>
<feature type="transmembrane region" description="Helical" evidence="10">
    <location>
        <begin position="848"/>
        <end position="870"/>
    </location>
</feature>
<dbReference type="Pfam" id="PF01825">
    <property type="entry name" value="GPS"/>
    <property type="match status" value="1"/>
</dbReference>
<evidence type="ECO:0000256" key="10">
    <source>
        <dbReference type="SAM" id="Phobius"/>
    </source>
</evidence>
<evidence type="ECO:0000256" key="6">
    <source>
        <dbReference type="ARBA" id="ARBA00023136"/>
    </source>
</evidence>
<organism evidence="14 15">
    <name type="scientific">Leptidea sinapis</name>
    <dbReference type="NCBI Taxonomy" id="189913"/>
    <lineage>
        <taxon>Eukaryota</taxon>
        <taxon>Metazoa</taxon>
        <taxon>Ecdysozoa</taxon>
        <taxon>Arthropoda</taxon>
        <taxon>Hexapoda</taxon>
        <taxon>Insecta</taxon>
        <taxon>Pterygota</taxon>
        <taxon>Neoptera</taxon>
        <taxon>Endopterygota</taxon>
        <taxon>Lepidoptera</taxon>
        <taxon>Glossata</taxon>
        <taxon>Ditrysia</taxon>
        <taxon>Papilionoidea</taxon>
        <taxon>Pieridae</taxon>
        <taxon>Dismorphiinae</taxon>
        <taxon>Leptidea</taxon>
    </lineage>
</organism>
<feature type="transmembrane region" description="Helical" evidence="10">
    <location>
        <begin position="1036"/>
        <end position="1057"/>
    </location>
</feature>
<feature type="region of interest" description="Disordered" evidence="9">
    <location>
        <begin position="543"/>
        <end position="565"/>
    </location>
</feature>
<evidence type="ECO:0000259" key="12">
    <source>
        <dbReference type="PROSITE" id="PS50221"/>
    </source>
</evidence>
<dbReference type="Gene3D" id="2.60.220.50">
    <property type="match status" value="1"/>
</dbReference>
<dbReference type="CDD" id="cd15040">
    <property type="entry name" value="7tmB2_Adhesion"/>
    <property type="match status" value="1"/>
</dbReference>
<dbReference type="AlphaFoldDB" id="A0A5E4QKZ2"/>
<evidence type="ECO:0000256" key="5">
    <source>
        <dbReference type="ARBA" id="ARBA00022989"/>
    </source>
</evidence>
<feature type="transmembrane region" description="Helical" evidence="10">
    <location>
        <begin position="882"/>
        <end position="903"/>
    </location>
</feature>
<keyword evidence="15" id="KW-1185">Reference proteome</keyword>
<keyword evidence="8" id="KW-0325">Glycoprotein</keyword>
<dbReference type="SUPFAM" id="SSF81321">
    <property type="entry name" value="Family A G protein-coupled receptor-like"/>
    <property type="match status" value="1"/>
</dbReference>
<dbReference type="PROSITE" id="PS50261">
    <property type="entry name" value="G_PROTEIN_RECEP_F2_4"/>
    <property type="match status" value="1"/>
</dbReference>
<name>A0A5E4QKZ2_9NEOP</name>
<evidence type="ECO:0000256" key="4">
    <source>
        <dbReference type="ARBA" id="ARBA00022692"/>
    </source>
</evidence>
<evidence type="ECO:0000256" key="3">
    <source>
        <dbReference type="ARBA" id="ARBA00015543"/>
    </source>
</evidence>
<feature type="chain" id="PRO_5022816069" description="Latrophilin Cirl" evidence="11">
    <location>
        <begin position="25"/>
        <end position="1118"/>
    </location>
</feature>
<dbReference type="InterPro" id="IPR000203">
    <property type="entry name" value="GPS"/>
</dbReference>
<evidence type="ECO:0000313" key="14">
    <source>
        <dbReference type="EMBL" id="VVC98624.1"/>
    </source>
</evidence>
<feature type="signal peptide" evidence="11">
    <location>
        <begin position="1"/>
        <end position="24"/>
    </location>
</feature>
<dbReference type="Proteomes" id="UP000324832">
    <property type="component" value="Unassembled WGS sequence"/>
</dbReference>
<evidence type="ECO:0000256" key="7">
    <source>
        <dbReference type="ARBA" id="ARBA00023157"/>
    </source>
</evidence>
<comment type="subunit">
    <text evidence="2">Forms a heterodimer, consisting of a large extracellular region non-covalently linked to a seven-transmembrane moiety.</text>
</comment>
<proteinExistence type="predicted"/>
<evidence type="ECO:0000256" key="8">
    <source>
        <dbReference type="ARBA" id="ARBA00023180"/>
    </source>
</evidence>
<feature type="transmembrane region" description="Helical" evidence="10">
    <location>
        <begin position="813"/>
        <end position="836"/>
    </location>
</feature>
<evidence type="ECO:0000313" key="15">
    <source>
        <dbReference type="Proteomes" id="UP000324832"/>
    </source>
</evidence>
<dbReference type="InterPro" id="IPR057244">
    <property type="entry name" value="GAIN_B"/>
</dbReference>
<evidence type="ECO:0000259" key="13">
    <source>
        <dbReference type="PROSITE" id="PS50261"/>
    </source>
</evidence>
<keyword evidence="6 10" id="KW-0472">Membrane</keyword>
<dbReference type="PRINTS" id="PR00249">
    <property type="entry name" value="GPCRSECRETIN"/>
</dbReference>
<keyword evidence="11" id="KW-0732">Signal</keyword>
<feature type="transmembrane region" description="Helical" evidence="10">
    <location>
        <begin position="923"/>
        <end position="945"/>
    </location>
</feature>
<dbReference type="Pfam" id="PF00002">
    <property type="entry name" value="7tm_2"/>
    <property type="match status" value="1"/>
</dbReference>
<comment type="subcellular location">
    <subcellularLocation>
        <location evidence="1">Membrane</location>
        <topology evidence="1">Multi-pass membrane protein</topology>
    </subcellularLocation>
</comment>
<dbReference type="PROSITE" id="PS50221">
    <property type="entry name" value="GAIN_B"/>
    <property type="match status" value="1"/>
</dbReference>
<feature type="transmembrane region" description="Helical" evidence="10">
    <location>
        <begin position="1009"/>
        <end position="1030"/>
    </location>
</feature>
<sequence>MRLIIVTDLTSLVLLSCLLRVPAAQYTCPIGFSIAYTREQGEPVCYQIKGPELFTEKYKDCDGNLYSSKLYLQLNFTSPNKVLWTEYRSLYPGGIFVDWSYSKSMGAPLDSPFEVNIDPILDPGEELCVAIDTVSNFTAVRCTDRHYRYCFTKPYPEDSSSDEGCDGLEDSLRLWSPVSTCIKVVSAVGGGKVRATWRNAQELCAKRGASLMNRGWLYSNHRELDPGYNTTFPLGVVMTNVTHLQDNEITLTVNDSIDRDKIYCYTDSEKYYPVNVKKQRKDYTNTFVLIPKGDGYYWCTHVDVYNYHTTESNKVLFIREKQSIINKYAVKIKHNKKITLDDIDELSDDWKDVLSEYILLVNKYEDMYGKLDTNDTEEILKTFVNLNPEVKKQSTVAHTKKVKRLYLDGQTVVLHLELSPGRRPAPPGRWRDLEILYMKPTYYCRGSHSTTLELGTSKTEGCVTLTCVGDFDEGVQLVSTATINCTEELITTTDRSTRKPHYKKTTTRLTTVEVTTTYGPSSTPDPALVSTVTMPPSEVLTADPTGLPTTELPTTELPTTPPPPTSPIPTHIPPEEQLQQVMDDLYTLVNDSGPIFLDDISNVFDQVDEVLEERDDLEIPGRLLHLLDQLGATVQLEDAGVASAVRGNIALVMAAAGPDHRVRGLRIAARDTDLFTDDAFGLISDDLNSTMLESDNNEAVVVLPASVSETAHRVSFVVFRTDRAFRDNGTQAVIDIHLSPLSANVTRNTSRTCGYWEFLEDNTGFWSQEGCTFIKSTQPGTLDTCRCTHMTHFAEILVPRSVFSEQHESALEIMTVVGCCLSILGLSLVGVTAALFRSWRREYSNKVWLQLCMAILLLALTFLIVVFAQFEEYNTACMLVGVALHYSVLASFCWMLVAATLSYRRLVLVFSRDATHRLLRASAFSWGAPCAVVGILLSVAPHSYAGRFEEKTPSGSFCYPTGVSLWVTVYAPICVIVVVNWTLFSLIVRSVFASRRIQRHGDSKEAMRCASVSCLLVFLFGLPWVFGLFAQTLVGAYLFTLTASYQGFILFLFFVLCNKKTRDLWLNKLKIKQTRKVPVTSSTFSNRSTNWRPNTNNSTESKVSKPKSLSTPDDSRFS</sequence>
<evidence type="ECO:0000256" key="9">
    <source>
        <dbReference type="SAM" id="MobiDB-lite"/>
    </source>
</evidence>
<keyword evidence="7" id="KW-1015">Disulfide bond</keyword>
<keyword evidence="4 10" id="KW-0812">Transmembrane</keyword>
<dbReference type="PANTHER" id="PTHR12011:SF475">
    <property type="entry name" value="LATROPHILIN CIRL"/>
    <property type="match status" value="1"/>
</dbReference>
<accession>A0A5E4QKZ2</accession>
<feature type="domain" description="GAIN-B" evidence="12">
    <location>
        <begin position="678"/>
        <end position="804"/>
    </location>
</feature>
<dbReference type="Gene3D" id="1.20.1070.10">
    <property type="entry name" value="Rhodopsin 7-helix transmembrane proteins"/>
    <property type="match status" value="1"/>
</dbReference>
<gene>
    <name evidence="14" type="ORF">LSINAPIS_LOCUS9665</name>
</gene>